<dbReference type="EMBL" id="CAMXCT030000591">
    <property type="protein sequence ID" value="CAL4768161.1"/>
    <property type="molecule type" value="Genomic_DNA"/>
</dbReference>
<accession>A0A9P1BWN8</accession>
<organism evidence="1">
    <name type="scientific">Cladocopium goreaui</name>
    <dbReference type="NCBI Taxonomy" id="2562237"/>
    <lineage>
        <taxon>Eukaryota</taxon>
        <taxon>Sar</taxon>
        <taxon>Alveolata</taxon>
        <taxon>Dinophyceae</taxon>
        <taxon>Suessiales</taxon>
        <taxon>Symbiodiniaceae</taxon>
        <taxon>Cladocopium</taxon>
    </lineage>
</organism>
<dbReference type="EMBL" id="CAMXCT010000591">
    <property type="protein sequence ID" value="CAI3980849.1"/>
    <property type="molecule type" value="Genomic_DNA"/>
</dbReference>
<proteinExistence type="predicted"/>
<reference evidence="2 3" key="2">
    <citation type="submission" date="2024-05" db="EMBL/GenBank/DDBJ databases">
        <authorList>
            <person name="Chen Y."/>
            <person name="Shah S."/>
            <person name="Dougan E. K."/>
            <person name="Thang M."/>
            <person name="Chan C."/>
        </authorList>
    </citation>
    <scope>NUCLEOTIDE SEQUENCE [LARGE SCALE GENOMIC DNA]</scope>
</reference>
<evidence type="ECO:0000313" key="1">
    <source>
        <dbReference type="EMBL" id="CAI3980849.1"/>
    </source>
</evidence>
<name>A0A9P1BWN8_9DINO</name>
<sequence>MGVCSWCDVNNELMSPGHCQGGQLGTILLQKMGCLEKDSLLKELAASLLAAVPNFLRKLAASLLGGVPVFGKSWLPACSVACQLFCESWLPACSVASQSFERVGCQLACLCASFSKELAASLLGGVPALLRKLAASLLGGVTRKAKEEVVKWLKTEDPTFAELRINLKELGPKLEMMAKFHSEMAKLTEGLPKEYVALTTKGASESLSIMAGVLCAASWQEILGMPEGKAQFDAASAALTSHVLWSRKKCKQSGYNPSNPLILLASIRKNR</sequence>
<dbReference type="Proteomes" id="UP001152797">
    <property type="component" value="Unassembled WGS sequence"/>
</dbReference>
<evidence type="ECO:0000313" key="3">
    <source>
        <dbReference type="Proteomes" id="UP001152797"/>
    </source>
</evidence>
<comment type="caution">
    <text evidence="1">The sequence shown here is derived from an EMBL/GenBank/DDBJ whole genome shotgun (WGS) entry which is preliminary data.</text>
</comment>
<evidence type="ECO:0000313" key="2">
    <source>
        <dbReference type="EMBL" id="CAL4768161.1"/>
    </source>
</evidence>
<dbReference type="AlphaFoldDB" id="A0A9P1BWN8"/>
<reference evidence="1" key="1">
    <citation type="submission" date="2022-10" db="EMBL/GenBank/DDBJ databases">
        <authorList>
            <person name="Chen Y."/>
            <person name="Dougan E. K."/>
            <person name="Chan C."/>
            <person name="Rhodes N."/>
            <person name="Thang M."/>
        </authorList>
    </citation>
    <scope>NUCLEOTIDE SEQUENCE</scope>
</reference>
<gene>
    <name evidence="1" type="ORF">C1SCF055_LOCUS8698</name>
</gene>
<dbReference type="EMBL" id="CAMXCT020000591">
    <property type="protein sequence ID" value="CAL1134224.1"/>
    <property type="molecule type" value="Genomic_DNA"/>
</dbReference>
<keyword evidence="3" id="KW-1185">Reference proteome</keyword>
<protein>
    <submittedName>
        <fullName evidence="1">Uncharacterized protein</fullName>
    </submittedName>
</protein>